<evidence type="ECO:0000256" key="7">
    <source>
        <dbReference type="ARBA" id="ARBA00022989"/>
    </source>
</evidence>
<comment type="function">
    <text evidence="9 10">This protein specifically catalyzes the removal of signal peptides from prolipoproteins.</text>
</comment>
<organism evidence="12 13">
    <name type="scientific">Paracoccus stylophorae</name>
    <dbReference type="NCBI Taxonomy" id="659350"/>
    <lineage>
        <taxon>Bacteria</taxon>
        <taxon>Pseudomonadati</taxon>
        <taxon>Pseudomonadota</taxon>
        <taxon>Alphaproteobacteria</taxon>
        <taxon>Rhodobacterales</taxon>
        <taxon>Paracoccaceae</taxon>
        <taxon>Paracoccus</taxon>
    </lineage>
</organism>
<evidence type="ECO:0000256" key="3">
    <source>
        <dbReference type="ARBA" id="ARBA00022670"/>
    </source>
</evidence>
<dbReference type="PANTHER" id="PTHR33695:SF1">
    <property type="entry name" value="LIPOPROTEIN SIGNAL PEPTIDASE"/>
    <property type="match status" value="1"/>
</dbReference>
<comment type="catalytic activity">
    <reaction evidence="9 10">
        <text>Release of signal peptides from bacterial membrane prolipoproteins. Hydrolyzes -Xaa-Yaa-Zaa-|-(S,diacylglyceryl)Cys-, in which Xaa is hydrophobic (preferably Leu), and Yaa (Ala or Ser) and Zaa (Gly or Ala) have small, neutral side chains.</text>
        <dbReference type="EC" id="3.4.23.36"/>
    </reaction>
</comment>
<dbReference type="NCBIfam" id="TIGR00077">
    <property type="entry name" value="lspA"/>
    <property type="match status" value="1"/>
</dbReference>
<comment type="pathway">
    <text evidence="9">Protein modification; lipoprotein biosynthesis (signal peptide cleavage).</text>
</comment>
<comment type="caution">
    <text evidence="9">Lacks conserved residue(s) required for the propagation of feature annotation.</text>
</comment>
<evidence type="ECO:0000256" key="2">
    <source>
        <dbReference type="ARBA" id="ARBA00022475"/>
    </source>
</evidence>
<name>A0ABY7SV35_9RHOB</name>
<proteinExistence type="inferred from homology"/>
<evidence type="ECO:0000256" key="6">
    <source>
        <dbReference type="ARBA" id="ARBA00022801"/>
    </source>
</evidence>
<comment type="subcellular location">
    <subcellularLocation>
        <location evidence="9">Cell membrane</location>
        <topology evidence="9">Multi-pass membrane protein</topology>
    </subcellularLocation>
</comment>
<sequence>MKHVTQPPRAWAVATLVTAFLVDQLSKWMILEFVMRPPRIIEILPVLNLTLGFNEGTSFGMFSGLLSGRPMLAAALTGALTLVFAFTALRSRTVPEAIAFALIAGGAIGNVLDRIRQGAVTDFLDLHWQGWHWPTFNLADVTITLGASLLVAGWLRQAGLREKSHG</sequence>
<keyword evidence="2 9" id="KW-1003">Cell membrane</keyword>
<feature type="active site" evidence="9">
    <location>
        <position position="140"/>
    </location>
</feature>
<evidence type="ECO:0000256" key="11">
    <source>
        <dbReference type="RuleBase" id="RU004181"/>
    </source>
</evidence>
<keyword evidence="4 9" id="KW-0812">Transmembrane</keyword>
<keyword evidence="3 9" id="KW-0645">Protease</keyword>
<evidence type="ECO:0000256" key="5">
    <source>
        <dbReference type="ARBA" id="ARBA00022750"/>
    </source>
</evidence>
<keyword evidence="5 9" id="KW-0064">Aspartyl protease</keyword>
<dbReference type="PROSITE" id="PS00855">
    <property type="entry name" value="SPASE_II"/>
    <property type="match status" value="1"/>
</dbReference>
<feature type="transmembrane region" description="Helical" evidence="9">
    <location>
        <begin position="135"/>
        <end position="155"/>
    </location>
</feature>
<evidence type="ECO:0000256" key="10">
    <source>
        <dbReference type="RuleBase" id="RU000594"/>
    </source>
</evidence>
<reference evidence="12 13" key="1">
    <citation type="submission" date="2021-01" db="EMBL/GenBank/DDBJ databases">
        <title>Biogeographic distribution of Paracoccus.</title>
        <authorList>
            <person name="Hollensteiner J."/>
            <person name="Leineberger J."/>
            <person name="Brinkhoff T."/>
            <person name="Daniel R."/>
        </authorList>
    </citation>
    <scope>NUCLEOTIDE SEQUENCE [LARGE SCALE GENOMIC DNA]</scope>
    <source>
        <strain evidence="12 13">LMG25392</strain>
    </source>
</reference>
<feature type="transmembrane region" description="Helical" evidence="9">
    <location>
        <begin position="97"/>
        <end position="115"/>
    </location>
</feature>
<evidence type="ECO:0000313" key="12">
    <source>
        <dbReference type="EMBL" id="WCR09832.1"/>
    </source>
</evidence>
<evidence type="ECO:0000256" key="4">
    <source>
        <dbReference type="ARBA" id="ARBA00022692"/>
    </source>
</evidence>
<keyword evidence="8 9" id="KW-0472">Membrane</keyword>
<feature type="active site" evidence="9">
    <location>
        <position position="122"/>
    </location>
</feature>
<feature type="transmembrane region" description="Helical" evidence="9">
    <location>
        <begin position="71"/>
        <end position="90"/>
    </location>
</feature>
<dbReference type="HAMAP" id="MF_00161">
    <property type="entry name" value="LspA"/>
    <property type="match status" value="1"/>
</dbReference>
<keyword evidence="13" id="KW-1185">Reference proteome</keyword>
<evidence type="ECO:0000256" key="8">
    <source>
        <dbReference type="ARBA" id="ARBA00023136"/>
    </source>
</evidence>
<dbReference type="RefSeq" id="WP_272857896.1">
    <property type="nucleotide sequence ID" value="NZ_CP067134.1"/>
</dbReference>
<accession>A0ABY7SV35</accession>
<dbReference type="EMBL" id="CP067134">
    <property type="protein sequence ID" value="WCR09832.1"/>
    <property type="molecule type" value="Genomic_DNA"/>
</dbReference>
<dbReference type="PANTHER" id="PTHR33695">
    <property type="entry name" value="LIPOPROTEIN SIGNAL PEPTIDASE"/>
    <property type="match status" value="1"/>
</dbReference>
<evidence type="ECO:0000256" key="1">
    <source>
        <dbReference type="ARBA" id="ARBA00006139"/>
    </source>
</evidence>
<evidence type="ECO:0000313" key="13">
    <source>
        <dbReference type="Proteomes" id="UP001218412"/>
    </source>
</evidence>
<keyword evidence="6 9" id="KW-0378">Hydrolase</keyword>
<dbReference type="Pfam" id="PF01252">
    <property type="entry name" value="Peptidase_A8"/>
    <property type="match status" value="1"/>
</dbReference>
<dbReference type="PRINTS" id="PR00781">
    <property type="entry name" value="LIPOSIGPTASE"/>
</dbReference>
<dbReference type="GO" id="GO:0004190">
    <property type="term" value="F:aspartic-type endopeptidase activity"/>
    <property type="evidence" value="ECO:0007669"/>
    <property type="project" value="UniProtKB-EC"/>
</dbReference>
<dbReference type="Proteomes" id="UP001218412">
    <property type="component" value="Chromosome"/>
</dbReference>
<evidence type="ECO:0000256" key="9">
    <source>
        <dbReference type="HAMAP-Rule" id="MF_00161"/>
    </source>
</evidence>
<keyword evidence="7 9" id="KW-1133">Transmembrane helix</keyword>
<comment type="similarity">
    <text evidence="1 9 11">Belongs to the peptidase A8 family.</text>
</comment>
<dbReference type="InterPro" id="IPR001872">
    <property type="entry name" value="Peptidase_A8"/>
</dbReference>
<gene>
    <name evidence="9 12" type="primary">lspA</name>
    <name evidence="12" type="ORF">JHW45_12175</name>
</gene>
<dbReference type="EC" id="3.4.23.36" evidence="9"/>
<protein>
    <recommendedName>
        <fullName evidence="9">Lipoprotein signal peptidase</fullName>
        <ecNumber evidence="9">3.4.23.36</ecNumber>
    </recommendedName>
    <alternativeName>
        <fullName evidence="9">Prolipoprotein signal peptidase</fullName>
    </alternativeName>
    <alternativeName>
        <fullName evidence="9">Signal peptidase II</fullName>
        <shortName evidence="9">SPase II</shortName>
    </alternativeName>
</protein>